<dbReference type="EMBL" id="JADIMZ010000159">
    <property type="protein sequence ID" value="MBO8433633.1"/>
    <property type="molecule type" value="Genomic_DNA"/>
</dbReference>
<dbReference type="AlphaFoldDB" id="A0A9D9DVU3"/>
<accession>A0A9D9DVU3</accession>
<gene>
    <name evidence="1" type="ORF">IAB08_10145</name>
</gene>
<comment type="caution">
    <text evidence="1">The sequence shown here is derived from an EMBL/GenBank/DDBJ whole genome shotgun (WGS) entry which is preliminary data.</text>
</comment>
<evidence type="ECO:0000313" key="1">
    <source>
        <dbReference type="EMBL" id="MBO8433633.1"/>
    </source>
</evidence>
<name>A0A9D9DVU3_9BACT</name>
<organism evidence="1 2">
    <name type="scientific">Candidatus Pullibacteroides excrementavium</name>
    <dbReference type="NCBI Taxonomy" id="2840905"/>
    <lineage>
        <taxon>Bacteria</taxon>
        <taxon>Pseudomonadati</taxon>
        <taxon>Bacteroidota</taxon>
        <taxon>Bacteroidia</taxon>
        <taxon>Bacteroidales</taxon>
        <taxon>Candidatus Pullibacteroides</taxon>
    </lineage>
</organism>
<dbReference type="Proteomes" id="UP000823612">
    <property type="component" value="Unassembled WGS sequence"/>
</dbReference>
<proteinExistence type="predicted"/>
<dbReference type="Pfam" id="PF09697">
    <property type="entry name" value="Porph_ging"/>
    <property type="match status" value="1"/>
</dbReference>
<dbReference type="InterPro" id="IPR005901">
    <property type="entry name" value="GLPGLI"/>
</dbReference>
<dbReference type="NCBIfam" id="TIGR01200">
    <property type="entry name" value="GLPGLI"/>
    <property type="match status" value="1"/>
</dbReference>
<sequence>MYEAWYCASLPVDAGPYKFCGLPGLILKAADTAGDYSWEATGIEKWKRPIYEKKFVLQKCSREQARKIIADLFSKPFCFVVKIGGKKVVFLDKSDSRGYREADEREFSIKNYYYYPLAELKDGEDLC</sequence>
<protein>
    <submittedName>
        <fullName evidence="1">GLPGLI family protein</fullName>
    </submittedName>
</protein>
<reference evidence="1" key="2">
    <citation type="journal article" date="2021" name="PeerJ">
        <title>Extensive microbial diversity within the chicken gut microbiome revealed by metagenomics and culture.</title>
        <authorList>
            <person name="Gilroy R."/>
            <person name="Ravi A."/>
            <person name="Getino M."/>
            <person name="Pursley I."/>
            <person name="Horton D.L."/>
            <person name="Alikhan N.F."/>
            <person name="Baker D."/>
            <person name="Gharbi K."/>
            <person name="Hall N."/>
            <person name="Watson M."/>
            <person name="Adriaenssens E.M."/>
            <person name="Foster-Nyarko E."/>
            <person name="Jarju S."/>
            <person name="Secka A."/>
            <person name="Antonio M."/>
            <person name="Oren A."/>
            <person name="Chaudhuri R.R."/>
            <person name="La Ragione R."/>
            <person name="Hildebrand F."/>
            <person name="Pallen M.J."/>
        </authorList>
    </citation>
    <scope>NUCLEOTIDE SEQUENCE</scope>
    <source>
        <strain evidence="1">2889</strain>
    </source>
</reference>
<evidence type="ECO:0000313" key="2">
    <source>
        <dbReference type="Proteomes" id="UP000823612"/>
    </source>
</evidence>
<reference evidence="1" key="1">
    <citation type="submission" date="2020-10" db="EMBL/GenBank/DDBJ databases">
        <authorList>
            <person name="Gilroy R."/>
        </authorList>
    </citation>
    <scope>NUCLEOTIDE SEQUENCE</scope>
    <source>
        <strain evidence="1">2889</strain>
    </source>
</reference>